<dbReference type="AlphaFoldDB" id="B0DRD1"/>
<reference evidence="2 3" key="1">
    <citation type="journal article" date="2008" name="Nature">
        <title>The genome of Laccaria bicolor provides insights into mycorrhizal symbiosis.</title>
        <authorList>
            <person name="Martin F."/>
            <person name="Aerts A."/>
            <person name="Ahren D."/>
            <person name="Brun A."/>
            <person name="Danchin E.G.J."/>
            <person name="Duchaussoy F."/>
            <person name="Gibon J."/>
            <person name="Kohler A."/>
            <person name="Lindquist E."/>
            <person name="Pereda V."/>
            <person name="Salamov A."/>
            <person name="Shapiro H.J."/>
            <person name="Wuyts J."/>
            <person name="Blaudez D."/>
            <person name="Buee M."/>
            <person name="Brokstein P."/>
            <person name="Canbaeck B."/>
            <person name="Cohen D."/>
            <person name="Courty P.E."/>
            <person name="Coutinho P.M."/>
            <person name="Delaruelle C."/>
            <person name="Detter J.C."/>
            <person name="Deveau A."/>
            <person name="DiFazio S."/>
            <person name="Duplessis S."/>
            <person name="Fraissinet-Tachet L."/>
            <person name="Lucic E."/>
            <person name="Frey-Klett P."/>
            <person name="Fourrey C."/>
            <person name="Feussner I."/>
            <person name="Gay G."/>
            <person name="Grimwood J."/>
            <person name="Hoegger P.J."/>
            <person name="Jain P."/>
            <person name="Kilaru S."/>
            <person name="Labbe J."/>
            <person name="Lin Y.C."/>
            <person name="Legue V."/>
            <person name="Le Tacon F."/>
            <person name="Marmeisse R."/>
            <person name="Melayah D."/>
            <person name="Montanini B."/>
            <person name="Muratet M."/>
            <person name="Nehls U."/>
            <person name="Niculita-Hirzel H."/>
            <person name="Oudot-Le Secq M.P."/>
            <person name="Peter M."/>
            <person name="Quesneville H."/>
            <person name="Rajashekar B."/>
            <person name="Reich M."/>
            <person name="Rouhier N."/>
            <person name="Schmutz J."/>
            <person name="Yin T."/>
            <person name="Chalot M."/>
            <person name="Henrissat B."/>
            <person name="Kuees U."/>
            <person name="Lucas S."/>
            <person name="Van de Peer Y."/>
            <person name="Podila G.K."/>
            <person name="Polle A."/>
            <person name="Pukkila P.J."/>
            <person name="Richardson P.M."/>
            <person name="Rouze P."/>
            <person name="Sanders I.R."/>
            <person name="Stajich J.E."/>
            <person name="Tunlid A."/>
            <person name="Tuskan G."/>
            <person name="Grigoriev I.V."/>
        </authorList>
    </citation>
    <scope>NUCLEOTIDE SEQUENCE [LARGE SCALE GENOMIC DNA]</scope>
    <source>
        <strain evidence="3">S238N-H82 / ATCC MYA-4686</strain>
    </source>
</reference>
<dbReference type="RefSeq" id="XP_001886474.1">
    <property type="nucleotide sequence ID" value="XM_001886439.1"/>
</dbReference>
<dbReference type="OrthoDB" id="10594505at2759"/>
<gene>
    <name evidence="2" type="ORF">LACBIDRAFT_332037</name>
</gene>
<feature type="compositionally biased region" description="Low complexity" evidence="1">
    <location>
        <begin position="220"/>
        <end position="234"/>
    </location>
</feature>
<organism evidence="3">
    <name type="scientific">Laccaria bicolor (strain S238N-H82 / ATCC MYA-4686)</name>
    <name type="common">Bicoloured deceiver</name>
    <name type="synonym">Laccaria laccata var. bicolor</name>
    <dbReference type="NCBI Taxonomy" id="486041"/>
    <lineage>
        <taxon>Eukaryota</taxon>
        <taxon>Fungi</taxon>
        <taxon>Dikarya</taxon>
        <taxon>Basidiomycota</taxon>
        <taxon>Agaricomycotina</taxon>
        <taxon>Agaricomycetes</taxon>
        <taxon>Agaricomycetidae</taxon>
        <taxon>Agaricales</taxon>
        <taxon>Agaricineae</taxon>
        <taxon>Hydnangiaceae</taxon>
        <taxon>Laccaria</taxon>
    </lineage>
</organism>
<accession>B0DRD1</accession>
<dbReference type="Proteomes" id="UP000001194">
    <property type="component" value="Unassembled WGS sequence"/>
</dbReference>
<dbReference type="EMBL" id="DS547128">
    <property type="protein sequence ID" value="EDR02764.1"/>
    <property type="molecule type" value="Genomic_DNA"/>
</dbReference>
<dbReference type="HOGENOM" id="CLU_1094458_0_0_1"/>
<evidence type="ECO:0000313" key="2">
    <source>
        <dbReference type="EMBL" id="EDR02764.1"/>
    </source>
</evidence>
<keyword evidence="3" id="KW-1185">Reference proteome</keyword>
<dbReference type="GeneID" id="6082209"/>
<evidence type="ECO:0000313" key="3">
    <source>
        <dbReference type="Proteomes" id="UP000001194"/>
    </source>
</evidence>
<feature type="compositionally biased region" description="Polar residues" evidence="1">
    <location>
        <begin position="108"/>
        <end position="149"/>
    </location>
</feature>
<feature type="region of interest" description="Disordered" evidence="1">
    <location>
        <begin position="104"/>
        <end position="234"/>
    </location>
</feature>
<protein>
    <submittedName>
        <fullName evidence="2">Predicted protein</fullName>
    </submittedName>
</protein>
<evidence type="ECO:0000256" key="1">
    <source>
        <dbReference type="SAM" id="MobiDB-lite"/>
    </source>
</evidence>
<dbReference type="KEGG" id="lbc:LACBIDRAFT_332037"/>
<sequence length="254" mass="27876">MPSSRGTGLTISGATFNEVSSGNVHVANCHRGSANPNYYEGGNVYKLTNNGMVKGQMYHGGMHDPNYIKECPVLAGVEYAFCNNESFETELRGNNYMGLRSEKARNYGSPSNNYVRSNVSHIENNGTPPSLLSQKSPLKTTHTENTCNYSPYDIADRPSSVASSNDDLDPYSRSAKFSIYGPPQSSYHTGYGGPEPPRSSYDLPRFPISQADDPPPPYANYPSAHSSSSYPANAPYTTAPYDYKYAMNVFRQPK</sequence>
<proteinExistence type="predicted"/>
<dbReference type="InParanoid" id="B0DRD1"/>
<name>B0DRD1_LACBS</name>